<comment type="caution">
    <text evidence="2">The sequence shown here is derived from an EMBL/GenBank/DDBJ whole genome shotgun (WGS) entry which is preliminary data.</text>
</comment>
<keyword evidence="3" id="KW-1185">Reference proteome</keyword>
<protein>
    <submittedName>
        <fullName evidence="2">Uncharacterized protein</fullName>
    </submittedName>
</protein>
<proteinExistence type="predicted"/>
<gene>
    <name evidence="2" type="ORF">AK812_SmicGene9079</name>
</gene>
<dbReference type="AlphaFoldDB" id="A0A1Q9EJF1"/>
<feature type="region of interest" description="Disordered" evidence="1">
    <location>
        <begin position="29"/>
        <end position="84"/>
    </location>
</feature>
<evidence type="ECO:0000313" key="2">
    <source>
        <dbReference type="EMBL" id="OLQ07481.1"/>
    </source>
</evidence>
<reference evidence="2 3" key="1">
    <citation type="submission" date="2016-02" db="EMBL/GenBank/DDBJ databases">
        <title>Genome analysis of coral dinoflagellate symbionts highlights evolutionary adaptations to a symbiotic lifestyle.</title>
        <authorList>
            <person name="Aranda M."/>
            <person name="Li Y."/>
            <person name="Liew Y.J."/>
            <person name="Baumgarten S."/>
            <person name="Simakov O."/>
            <person name="Wilson M."/>
            <person name="Piel J."/>
            <person name="Ashoor H."/>
            <person name="Bougouffa S."/>
            <person name="Bajic V.B."/>
            <person name="Ryu T."/>
            <person name="Ravasi T."/>
            <person name="Bayer T."/>
            <person name="Micklem G."/>
            <person name="Kim H."/>
            <person name="Bhak J."/>
            <person name="Lajeunesse T.C."/>
            <person name="Voolstra C.R."/>
        </authorList>
    </citation>
    <scope>NUCLEOTIDE SEQUENCE [LARGE SCALE GENOMIC DNA]</scope>
    <source>
        <strain evidence="2 3">CCMP2467</strain>
    </source>
</reference>
<organism evidence="2 3">
    <name type="scientific">Symbiodinium microadriaticum</name>
    <name type="common">Dinoflagellate</name>
    <name type="synonym">Zooxanthella microadriatica</name>
    <dbReference type="NCBI Taxonomy" id="2951"/>
    <lineage>
        <taxon>Eukaryota</taxon>
        <taxon>Sar</taxon>
        <taxon>Alveolata</taxon>
        <taxon>Dinophyceae</taxon>
        <taxon>Suessiales</taxon>
        <taxon>Symbiodiniaceae</taxon>
        <taxon>Symbiodinium</taxon>
    </lineage>
</organism>
<accession>A0A1Q9EJF1</accession>
<name>A0A1Q9EJF1_SYMMI</name>
<dbReference type="OrthoDB" id="10300277at2759"/>
<dbReference type="EMBL" id="LSRX01000137">
    <property type="protein sequence ID" value="OLQ07481.1"/>
    <property type="molecule type" value="Genomic_DNA"/>
</dbReference>
<feature type="compositionally biased region" description="Polar residues" evidence="1">
    <location>
        <begin position="29"/>
        <end position="43"/>
    </location>
</feature>
<evidence type="ECO:0000256" key="1">
    <source>
        <dbReference type="SAM" id="MobiDB-lite"/>
    </source>
</evidence>
<feature type="compositionally biased region" description="Low complexity" evidence="1">
    <location>
        <begin position="68"/>
        <end position="77"/>
    </location>
</feature>
<sequence>MQKSVRWLCNILSVASTDKVGVFYSDNAKVSNEPETAPPTASQAEAPPASTVAPTNQDSELRHKEEPAAVPAEAPTQAEEEPGTMELEVIIPDGVKPGDVFEVEFDGKMVEEFRDKFAENYDKAKVLEQAKVQGAKRARATVSKEQAVAAKQLFQDQLQEHYKAAEAQFFLVELEKLLPQS</sequence>
<dbReference type="Proteomes" id="UP000186817">
    <property type="component" value="Unassembled WGS sequence"/>
</dbReference>
<evidence type="ECO:0000313" key="3">
    <source>
        <dbReference type="Proteomes" id="UP000186817"/>
    </source>
</evidence>